<feature type="compositionally biased region" description="Basic and acidic residues" evidence="1">
    <location>
        <begin position="36"/>
        <end position="53"/>
    </location>
</feature>
<reference evidence="2 3" key="1">
    <citation type="submission" date="2017-09" db="EMBL/GenBank/DDBJ databases">
        <authorList>
            <person name="Lee N."/>
            <person name="Cho B.-K."/>
        </authorList>
    </citation>
    <scope>NUCLEOTIDE SEQUENCE [LARGE SCALE GENOMIC DNA]</scope>
    <source>
        <strain evidence="2 3">ATCC 12853</strain>
    </source>
</reference>
<feature type="region of interest" description="Disordered" evidence="1">
    <location>
        <begin position="36"/>
        <end position="65"/>
    </location>
</feature>
<gene>
    <name evidence="2" type="ORF">CP970_02395</name>
</gene>
<proteinExistence type="predicted"/>
<organism evidence="2 3">
    <name type="scientific">Streptomyces kanamyceticus</name>
    <dbReference type="NCBI Taxonomy" id="1967"/>
    <lineage>
        <taxon>Bacteria</taxon>
        <taxon>Bacillati</taxon>
        <taxon>Actinomycetota</taxon>
        <taxon>Actinomycetes</taxon>
        <taxon>Kitasatosporales</taxon>
        <taxon>Streptomycetaceae</taxon>
        <taxon>Streptomyces</taxon>
    </lineage>
</organism>
<dbReference type="Proteomes" id="UP000325529">
    <property type="component" value="Chromosome"/>
</dbReference>
<keyword evidence="3" id="KW-1185">Reference proteome</keyword>
<sequence>MLGCEERTKRYLGMRRSTGANCLACRARYGVPPLSERVRDEREQARPGMRYDLDAQLGKPAELQP</sequence>
<evidence type="ECO:0000313" key="3">
    <source>
        <dbReference type="Proteomes" id="UP000325529"/>
    </source>
</evidence>
<evidence type="ECO:0000313" key="2">
    <source>
        <dbReference type="EMBL" id="QEU89914.1"/>
    </source>
</evidence>
<accession>A0A5J6G5Q5</accession>
<dbReference type="KEGG" id="ska:CP970_02395"/>
<name>A0A5J6G5Q5_STRKN</name>
<dbReference type="EMBL" id="CP023699">
    <property type="protein sequence ID" value="QEU89914.1"/>
    <property type="molecule type" value="Genomic_DNA"/>
</dbReference>
<evidence type="ECO:0000256" key="1">
    <source>
        <dbReference type="SAM" id="MobiDB-lite"/>
    </source>
</evidence>
<protein>
    <submittedName>
        <fullName evidence="2">Uncharacterized protein</fullName>
    </submittedName>
</protein>
<dbReference type="AlphaFoldDB" id="A0A5J6G5Q5"/>